<gene>
    <name evidence="3" type="ORF">GQF03_11910</name>
</gene>
<evidence type="ECO:0000256" key="2">
    <source>
        <dbReference type="ARBA" id="ARBA00022927"/>
    </source>
</evidence>
<dbReference type="Proteomes" id="UP000445696">
    <property type="component" value="Unassembled WGS sequence"/>
</dbReference>
<keyword evidence="2" id="KW-0653">Protein transport</keyword>
<protein>
    <recommendedName>
        <fullName evidence="5">Flagellar assembly protein FliH/Type III secretion system HrpE domain-containing protein</fullName>
    </recommendedName>
</protein>
<dbReference type="PANTHER" id="PTHR34982">
    <property type="entry name" value="YOP PROTEINS TRANSLOCATION PROTEIN L"/>
    <property type="match status" value="1"/>
</dbReference>
<dbReference type="PANTHER" id="PTHR34982:SF1">
    <property type="entry name" value="FLAGELLAR ASSEMBLY PROTEIN FLIH"/>
    <property type="match status" value="1"/>
</dbReference>
<dbReference type="InterPro" id="IPR051472">
    <property type="entry name" value="T3SS_Stator/FliH"/>
</dbReference>
<comment type="caution">
    <text evidence="3">The sequence shown here is derived from an EMBL/GenBank/DDBJ whole genome shotgun (WGS) entry which is preliminary data.</text>
</comment>
<evidence type="ECO:0008006" key="5">
    <source>
        <dbReference type="Google" id="ProtNLM"/>
    </source>
</evidence>
<reference evidence="3 4" key="1">
    <citation type="journal article" date="2014" name="Int. J. Syst. Evol. Microbiol.">
        <title>Sneathiella chungangensis sp. nov., isolated from a marine sand, and emended description of the genus Sneathiella.</title>
        <authorList>
            <person name="Siamphan C."/>
            <person name="Kim H."/>
            <person name="Lee J.S."/>
            <person name="Kim W."/>
        </authorList>
    </citation>
    <scope>NUCLEOTIDE SEQUENCE [LARGE SCALE GENOMIC DNA]</scope>
    <source>
        <strain evidence="3 4">KCTC 32476</strain>
    </source>
</reference>
<dbReference type="RefSeq" id="WP_161339515.1">
    <property type="nucleotide sequence ID" value="NZ_JBHSDG010000003.1"/>
</dbReference>
<dbReference type="OrthoDB" id="7304298at2"/>
<evidence type="ECO:0000256" key="1">
    <source>
        <dbReference type="ARBA" id="ARBA00022448"/>
    </source>
</evidence>
<dbReference type="GO" id="GO:0005829">
    <property type="term" value="C:cytosol"/>
    <property type="evidence" value="ECO:0007669"/>
    <property type="project" value="TreeGrafter"/>
</dbReference>
<dbReference type="AlphaFoldDB" id="A0A845MHC0"/>
<sequence length="228" mass="24940">MAVTNRFLFDTEFGSESASRKAAAKPVEREEAVFTESDIAALKAEAFENGVREGQGRSLEGIETAIAGTMGTISHQLKQLLDTHDAKINTLKQEAASLALVLASKLAPALIELAPDMEVRKLIEECLADLHDEPRIVIRANDDICQRIAEKIDDITSRAGFQGNIILLPDDEAAAGDCRVEWADGGTERRLSDIQHRLDEVISRFIRSAGPQQKNTADHLDQPIADQV</sequence>
<organism evidence="3 4">
    <name type="scientific">Sneathiella chungangensis</name>
    <dbReference type="NCBI Taxonomy" id="1418234"/>
    <lineage>
        <taxon>Bacteria</taxon>
        <taxon>Pseudomonadati</taxon>
        <taxon>Pseudomonadota</taxon>
        <taxon>Alphaproteobacteria</taxon>
        <taxon>Sneathiellales</taxon>
        <taxon>Sneathiellaceae</taxon>
        <taxon>Sneathiella</taxon>
    </lineage>
</organism>
<keyword evidence="4" id="KW-1185">Reference proteome</keyword>
<evidence type="ECO:0000313" key="3">
    <source>
        <dbReference type="EMBL" id="MZR23032.1"/>
    </source>
</evidence>
<dbReference type="GO" id="GO:0015031">
    <property type="term" value="P:protein transport"/>
    <property type="evidence" value="ECO:0007669"/>
    <property type="project" value="UniProtKB-KW"/>
</dbReference>
<proteinExistence type="predicted"/>
<accession>A0A845MHC0</accession>
<keyword evidence="1" id="KW-0813">Transport</keyword>
<evidence type="ECO:0000313" key="4">
    <source>
        <dbReference type="Proteomes" id="UP000445696"/>
    </source>
</evidence>
<dbReference type="EMBL" id="WTVA01000014">
    <property type="protein sequence ID" value="MZR23032.1"/>
    <property type="molecule type" value="Genomic_DNA"/>
</dbReference>
<name>A0A845MHC0_9PROT</name>